<organism evidence="6 7">
    <name type="scientific">Mailhella massiliensis</name>
    <dbReference type="NCBI Taxonomy" id="1903261"/>
    <lineage>
        <taxon>Bacteria</taxon>
        <taxon>Pseudomonadati</taxon>
        <taxon>Thermodesulfobacteriota</taxon>
        <taxon>Desulfovibrionia</taxon>
        <taxon>Desulfovibrionales</taxon>
        <taxon>Desulfovibrionaceae</taxon>
        <taxon>Mailhella</taxon>
    </lineage>
</organism>
<dbReference type="PRINTS" id="PR00039">
    <property type="entry name" value="HTHLYSR"/>
</dbReference>
<dbReference type="GO" id="GO:0003700">
    <property type="term" value="F:DNA-binding transcription factor activity"/>
    <property type="evidence" value="ECO:0007669"/>
    <property type="project" value="InterPro"/>
</dbReference>
<dbReference type="AlphaFoldDB" id="A0A921ATT1"/>
<sequence length="302" mass="33845">MNWTIEQLRAFIAAAEKGSFSAAGRAMGRAQSVVSTHIAMLEDSLGLELFDRSSRSPILTEAGKALLPEAYAVLRQSHRFDSCAVAQYKGDAVRLNIVICHGIPFQGISEGIASLSERYPFVSGSFLIISLDEVWNQVSEGKAHIGVVLGQLPEIKKNCEMMCLGQMRYCLVASRHSSLGRKKHVNMDDLAEERQIVFNSSRAQRYLLNSQYWEVNDVLAAMYWASLGIGWAAVPLGLAKRIARDESMKNLVILDMDTMALATHNIYFIWNNSFSRRDVLESLCRDLKAYYQHVGEQDNNIF</sequence>
<evidence type="ECO:0000256" key="4">
    <source>
        <dbReference type="ARBA" id="ARBA00023163"/>
    </source>
</evidence>
<dbReference type="PROSITE" id="PS50931">
    <property type="entry name" value="HTH_LYSR"/>
    <property type="match status" value="1"/>
</dbReference>
<feature type="domain" description="HTH lysR-type" evidence="5">
    <location>
        <begin position="3"/>
        <end position="60"/>
    </location>
</feature>
<name>A0A921ATT1_9BACT</name>
<keyword evidence="2" id="KW-0805">Transcription regulation</keyword>
<dbReference type="InterPro" id="IPR005119">
    <property type="entry name" value="LysR_subst-bd"/>
</dbReference>
<dbReference type="CDD" id="cd05466">
    <property type="entry name" value="PBP2_LTTR_substrate"/>
    <property type="match status" value="1"/>
</dbReference>
<dbReference type="Proteomes" id="UP000698963">
    <property type="component" value="Unassembled WGS sequence"/>
</dbReference>
<evidence type="ECO:0000256" key="2">
    <source>
        <dbReference type="ARBA" id="ARBA00023015"/>
    </source>
</evidence>
<dbReference type="RefSeq" id="WP_304120409.1">
    <property type="nucleotide sequence ID" value="NZ_DYZA01000021.1"/>
</dbReference>
<comment type="caution">
    <text evidence="6">The sequence shown here is derived from an EMBL/GenBank/DDBJ whole genome shotgun (WGS) entry which is preliminary data.</text>
</comment>
<protein>
    <submittedName>
        <fullName evidence="6">LysR family transcriptional regulator</fullName>
    </submittedName>
</protein>
<comment type="similarity">
    <text evidence="1">Belongs to the LysR transcriptional regulatory family.</text>
</comment>
<dbReference type="GO" id="GO:0000976">
    <property type="term" value="F:transcription cis-regulatory region binding"/>
    <property type="evidence" value="ECO:0007669"/>
    <property type="project" value="TreeGrafter"/>
</dbReference>
<dbReference type="Pfam" id="PF03466">
    <property type="entry name" value="LysR_substrate"/>
    <property type="match status" value="1"/>
</dbReference>
<keyword evidence="4" id="KW-0804">Transcription</keyword>
<dbReference type="PANTHER" id="PTHR30126">
    <property type="entry name" value="HTH-TYPE TRANSCRIPTIONAL REGULATOR"/>
    <property type="match status" value="1"/>
</dbReference>
<accession>A0A921ATT1</accession>
<dbReference type="FunFam" id="1.10.10.10:FF:000001">
    <property type="entry name" value="LysR family transcriptional regulator"/>
    <property type="match status" value="1"/>
</dbReference>
<dbReference type="PANTHER" id="PTHR30126:SF91">
    <property type="entry name" value="LYSR FAMILY TRANSCRIPTIONAL REGULATOR"/>
    <property type="match status" value="1"/>
</dbReference>
<reference evidence="6" key="1">
    <citation type="journal article" date="2021" name="PeerJ">
        <title>Extensive microbial diversity within the chicken gut microbiome revealed by metagenomics and culture.</title>
        <authorList>
            <person name="Gilroy R."/>
            <person name="Ravi A."/>
            <person name="Getino M."/>
            <person name="Pursley I."/>
            <person name="Horton D.L."/>
            <person name="Alikhan N.F."/>
            <person name="Baker D."/>
            <person name="Gharbi K."/>
            <person name="Hall N."/>
            <person name="Watson M."/>
            <person name="Adriaenssens E.M."/>
            <person name="Foster-Nyarko E."/>
            <person name="Jarju S."/>
            <person name="Secka A."/>
            <person name="Antonio M."/>
            <person name="Oren A."/>
            <person name="Chaudhuri R.R."/>
            <person name="La Ragione R."/>
            <person name="Hildebrand F."/>
            <person name="Pallen M.J."/>
        </authorList>
    </citation>
    <scope>NUCLEOTIDE SEQUENCE</scope>
    <source>
        <strain evidence="6">ChiGjej2B2-19336</strain>
    </source>
</reference>
<dbReference type="Gene3D" id="1.10.10.10">
    <property type="entry name" value="Winged helix-like DNA-binding domain superfamily/Winged helix DNA-binding domain"/>
    <property type="match status" value="1"/>
</dbReference>
<keyword evidence="3" id="KW-0238">DNA-binding</keyword>
<evidence type="ECO:0000256" key="3">
    <source>
        <dbReference type="ARBA" id="ARBA00023125"/>
    </source>
</evidence>
<gene>
    <name evidence="6" type="ORF">K8W16_01070</name>
</gene>
<dbReference type="Gene3D" id="3.40.190.290">
    <property type="match status" value="1"/>
</dbReference>
<dbReference type="EMBL" id="DYZA01000021">
    <property type="protein sequence ID" value="HJD96225.1"/>
    <property type="molecule type" value="Genomic_DNA"/>
</dbReference>
<reference evidence="6" key="2">
    <citation type="submission" date="2021-09" db="EMBL/GenBank/DDBJ databases">
        <authorList>
            <person name="Gilroy R."/>
        </authorList>
    </citation>
    <scope>NUCLEOTIDE SEQUENCE</scope>
    <source>
        <strain evidence="6">ChiGjej2B2-19336</strain>
    </source>
</reference>
<proteinExistence type="inferred from homology"/>
<dbReference type="InterPro" id="IPR036390">
    <property type="entry name" value="WH_DNA-bd_sf"/>
</dbReference>
<evidence type="ECO:0000256" key="1">
    <source>
        <dbReference type="ARBA" id="ARBA00009437"/>
    </source>
</evidence>
<dbReference type="SUPFAM" id="SSF53850">
    <property type="entry name" value="Periplasmic binding protein-like II"/>
    <property type="match status" value="1"/>
</dbReference>
<dbReference type="Pfam" id="PF00126">
    <property type="entry name" value="HTH_1"/>
    <property type="match status" value="1"/>
</dbReference>
<evidence type="ECO:0000313" key="6">
    <source>
        <dbReference type="EMBL" id="HJD96225.1"/>
    </source>
</evidence>
<evidence type="ECO:0000313" key="7">
    <source>
        <dbReference type="Proteomes" id="UP000698963"/>
    </source>
</evidence>
<evidence type="ECO:0000259" key="5">
    <source>
        <dbReference type="PROSITE" id="PS50931"/>
    </source>
</evidence>
<dbReference type="SUPFAM" id="SSF46785">
    <property type="entry name" value="Winged helix' DNA-binding domain"/>
    <property type="match status" value="1"/>
</dbReference>
<dbReference type="InterPro" id="IPR000847">
    <property type="entry name" value="LysR_HTH_N"/>
</dbReference>
<dbReference type="InterPro" id="IPR036388">
    <property type="entry name" value="WH-like_DNA-bd_sf"/>
</dbReference>